<name>A0ABS3CSF0_9ALTE</name>
<comment type="caution">
    <text evidence="6">The sequence shown here is derived from an EMBL/GenBank/DDBJ whole genome shotgun (WGS) entry which is preliminary data.</text>
</comment>
<keyword evidence="7" id="KW-1185">Reference proteome</keyword>
<dbReference type="EMBL" id="JAFKCS010000004">
    <property type="protein sequence ID" value="MBN7819555.1"/>
    <property type="molecule type" value="Genomic_DNA"/>
</dbReference>
<dbReference type="InterPro" id="IPR004089">
    <property type="entry name" value="MCPsignal_dom"/>
</dbReference>
<feature type="coiled-coil region" evidence="4">
    <location>
        <begin position="33"/>
        <end position="74"/>
    </location>
</feature>
<dbReference type="Gene3D" id="1.20.120.30">
    <property type="entry name" value="Aspartate receptor, ligand-binding domain"/>
    <property type="match status" value="1"/>
</dbReference>
<evidence type="ECO:0000256" key="1">
    <source>
        <dbReference type="ARBA" id="ARBA00004370"/>
    </source>
</evidence>
<dbReference type="InterPro" id="IPR025991">
    <property type="entry name" value="Chemoreceptor_zinc-bind_dom"/>
</dbReference>
<evidence type="ECO:0000256" key="4">
    <source>
        <dbReference type="SAM" id="Coils"/>
    </source>
</evidence>
<dbReference type="PROSITE" id="PS50111">
    <property type="entry name" value="CHEMOTAXIS_TRANSDUC_2"/>
    <property type="match status" value="1"/>
</dbReference>
<dbReference type="Pfam" id="PF00015">
    <property type="entry name" value="MCPsignal"/>
    <property type="match status" value="1"/>
</dbReference>
<dbReference type="PANTHER" id="PTHR32089:SF112">
    <property type="entry name" value="LYSOZYME-LIKE PROTEIN-RELATED"/>
    <property type="match status" value="1"/>
</dbReference>
<organism evidence="6 7">
    <name type="scientific">Bowmanella yangjiangensis</name>
    <dbReference type="NCBI Taxonomy" id="2811230"/>
    <lineage>
        <taxon>Bacteria</taxon>
        <taxon>Pseudomonadati</taxon>
        <taxon>Pseudomonadota</taxon>
        <taxon>Gammaproteobacteria</taxon>
        <taxon>Alteromonadales</taxon>
        <taxon>Alteromonadaceae</taxon>
        <taxon>Bowmanella</taxon>
    </lineage>
</organism>
<dbReference type="Gene3D" id="6.10.250.3200">
    <property type="match status" value="1"/>
</dbReference>
<proteinExistence type="predicted"/>
<reference evidence="6 7" key="1">
    <citation type="submission" date="2021-03" db="EMBL/GenBank/DDBJ databases">
        <title>novel species isolated from a fishpond in China.</title>
        <authorList>
            <person name="Lu H."/>
            <person name="Cai Z."/>
        </authorList>
    </citation>
    <scope>NUCLEOTIDE SEQUENCE [LARGE SCALE GENOMIC DNA]</scope>
    <source>
        <strain evidence="6 7">Y57</strain>
    </source>
</reference>
<dbReference type="Proteomes" id="UP000663992">
    <property type="component" value="Unassembled WGS sequence"/>
</dbReference>
<evidence type="ECO:0000256" key="2">
    <source>
        <dbReference type="ARBA" id="ARBA00023224"/>
    </source>
</evidence>
<evidence type="ECO:0000256" key="3">
    <source>
        <dbReference type="PROSITE-ProRule" id="PRU00284"/>
    </source>
</evidence>
<dbReference type="SUPFAM" id="SSF58104">
    <property type="entry name" value="Methyl-accepting chemotaxis protein (MCP) signaling domain"/>
    <property type="match status" value="1"/>
</dbReference>
<sequence>MLCFGKQHIKPISSVPGDYLRRLLTMFVKASRLIDAQNELVSLKKKNQDLEEQLRQAQAYADALTLQIEEKANERHDLGVMKLAIDGLTPLSDIRARVAELANSLLKERDNIISSATIYDQSSGNMASLLSGLNKVDSEVKTTHAGVAQLRGAAQEITQFVSIINNISDQTNLLALNAAIEAARAGEQGRGFAVVADEVRALAKRAGEASAEIAKLVSDIDKSTLQADANMASTLSLCNDMLDTATVTAESLESLIGHSRSMHETITDEAMASFIETVKLDHMVWKQVIYRRWLNNQRANGEISDHHQCRLGKWYYEGEGASNFRHLDSYASLEAPHAGVHKGGLKALDTLSSGDMHGSISALKEMELASDETIKILSHMGQQIGK</sequence>
<dbReference type="PANTHER" id="PTHR32089">
    <property type="entry name" value="METHYL-ACCEPTING CHEMOTAXIS PROTEIN MCPB"/>
    <property type="match status" value="1"/>
</dbReference>
<dbReference type="Pfam" id="PF13682">
    <property type="entry name" value="CZB"/>
    <property type="match status" value="1"/>
</dbReference>
<protein>
    <submittedName>
        <fullName evidence="6">CZB domain-containing protein</fullName>
    </submittedName>
</protein>
<evidence type="ECO:0000313" key="6">
    <source>
        <dbReference type="EMBL" id="MBN7819555.1"/>
    </source>
</evidence>
<gene>
    <name evidence="6" type="ORF">J0A65_06745</name>
</gene>
<evidence type="ECO:0000313" key="7">
    <source>
        <dbReference type="Proteomes" id="UP000663992"/>
    </source>
</evidence>
<accession>A0ABS3CSF0</accession>
<evidence type="ECO:0000259" key="5">
    <source>
        <dbReference type="PROSITE" id="PS50111"/>
    </source>
</evidence>
<dbReference type="SMART" id="SM00283">
    <property type="entry name" value="MA"/>
    <property type="match status" value="1"/>
</dbReference>
<keyword evidence="2 3" id="KW-0807">Transducer</keyword>
<feature type="domain" description="Methyl-accepting transducer" evidence="5">
    <location>
        <begin position="91"/>
        <end position="276"/>
    </location>
</feature>
<comment type="subcellular location">
    <subcellularLocation>
        <location evidence="1">Membrane</location>
    </subcellularLocation>
</comment>
<keyword evidence="4" id="KW-0175">Coiled coil</keyword>